<sequence>MANAGAGHVAGPPGSREVEMDDVMEAARLGAVSLSDADAVGRKAAALGELIRAGFTVPDGVVLPRSLFNDPAPRRDGQGRLNPRVEEVLASIADRFAGAPLAVRSSAPDEDGDFGSMAGAYDSVLDVNGLSALRSAVLACRRPSIALIVQRQVDADAAGVAFSANPVTGERNETIVEAVRGLGRAATGGMSTPERWTVTKAAATVDSERPPVLNAARARAVAGLADRAEELFGAPQDIEWAVERDTVFIVQSRPITALPTAPRVTVPPGTWLKGSDRYPEPMTEFGATAAAKFVGTGLTAMFTEFGALAGTMDCLPIGGEMYQRLTPVGAPHGEPARIARTARRTAPPWWLIGLAARVSPELRRRVRRSARRANRAALARDVAEWQTVGRLRLRRQIDEYRAIDLTSLSNSEAADHLRELTEWVAACMNRHFLLIPAEIVPLYRLAAVCRELLGWDESRALALVAGFSGATSAPAHALAAIGERARAFPDVAAELAAGADPSTVLAAADPVLADDFEEWRGLYGLACISDDPGSPTLGEQPELLGHLLTQEHSPDAYRHHRADALDDARLRLRSLPRRASRRFETARQDAVDTYWVREDAAFWTSSLPGGLLRLACMDAGRRFVADGRLDRAEDVVHLDAEFVMRALCGDPDALRPRVNRSRAERAWTRAHPGPSRFGPPPSPPPNLKGLPRTARILNEALLWSNRSDARPNSTAAAGSDANAGVSAPPTAEIVATGLPGSPGIHTGRVRIVRAAADLTDLRRGDVMVCPTTDPGWAVVFDIVGALVTESGGVLSHAAIVAREFDIPAVLATGDGSKTLLDGDLVTVDGTAGIVRIARPE</sequence>
<feature type="domain" description="Pyruvate phosphate dikinase AMP/ATP-binding" evidence="3">
    <location>
        <begin position="209"/>
        <end position="260"/>
    </location>
</feature>
<comment type="caution">
    <text evidence="4">The sequence shown here is derived from an EMBL/GenBank/DDBJ whole genome shotgun (WGS) entry which is preliminary data.</text>
</comment>
<feature type="domain" description="Pyruvate phosphate dikinase AMP/ATP-binding" evidence="3">
    <location>
        <begin position="144"/>
        <end position="204"/>
    </location>
</feature>
<proteinExistence type="predicted"/>
<keyword evidence="4" id="KW-0670">Pyruvate</keyword>
<dbReference type="GO" id="GO:0008986">
    <property type="term" value="F:pyruvate, water dikinase activity"/>
    <property type="evidence" value="ECO:0007669"/>
    <property type="project" value="UniProtKB-EC"/>
</dbReference>
<keyword evidence="5" id="KW-1185">Reference proteome</keyword>
<dbReference type="Gene3D" id="3.50.30.10">
    <property type="entry name" value="Phosphohistidine domain"/>
    <property type="match status" value="1"/>
</dbReference>
<evidence type="ECO:0000259" key="3">
    <source>
        <dbReference type="Pfam" id="PF01326"/>
    </source>
</evidence>
<dbReference type="Pfam" id="PF00391">
    <property type="entry name" value="PEP-utilizers"/>
    <property type="match status" value="1"/>
</dbReference>
<evidence type="ECO:0000313" key="4">
    <source>
        <dbReference type="EMBL" id="NYI68211.1"/>
    </source>
</evidence>
<name>A0A7Z0II96_9MICO</name>
<dbReference type="EC" id="2.7.9.2" evidence="4"/>
<keyword evidence="4" id="KW-0808">Transferase</keyword>
<reference evidence="4 5" key="1">
    <citation type="submission" date="2020-07" db="EMBL/GenBank/DDBJ databases">
        <title>Sequencing the genomes of 1000 actinobacteria strains.</title>
        <authorList>
            <person name="Klenk H.-P."/>
        </authorList>
    </citation>
    <scope>NUCLEOTIDE SEQUENCE [LARGE SCALE GENOMIC DNA]</scope>
    <source>
        <strain evidence="4 5">DSM 26341</strain>
    </source>
</reference>
<dbReference type="InterPro" id="IPR013815">
    <property type="entry name" value="ATP_grasp_subdomain_1"/>
</dbReference>
<dbReference type="SUPFAM" id="SSF52009">
    <property type="entry name" value="Phosphohistidine domain"/>
    <property type="match status" value="1"/>
</dbReference>
<dbReference type="EMBL" id="JACBZP010000001">
    <property type="protein sequence ID" value="NYI68211.1"/>
    <property type="molecule type" value="Genomic_DNA"/>
</dbReference>
<evidence type="ECO:0000313" key="5">
    <source>
        <dbReference type="Proteomes" id="UP000539111"/>
    </source>
</evidence>
<dbReference type="GO" id="GO:0005524">
    <property type="term" value="F:ATP binding"/>
    <property type="evidence" value="ECO:0007669"/>
    <property type="project" value="InterPro"/>
</dbReference>
<dbReference type="InterPro" id="IPR051549">
    <property type="entry name" value="PEP_Utilizing_Enz"/>
</dbReference>
<dbReference type="Pfam" id="PF01326">
    <property type="entry name" value="PPDK_N"/>
    <property type="match status" value="2"/>
</dbReference>
<dbReference type="PANTHER" id="PTHR43615:SF1">
    <property type="entry name" value="PPDK_N DOMAIN-CONTAINING PROTEIN"/>
    <property type="match status" value="1"/>
</dbReference>
<accession>A0A7Z0II96</accession>
<protein>
    <submittedName>
        <fullName evidence="4">Pyruvate,water dikinase</fullName>
        <ecNumber evidence="4">2.7.9.2</ecNumber>
    </submittedName>
</protein>
<feature type="domain" description="PEP-utilising enzyme mobile" evidence="2">
    <location>
        <begin position="762"/>
        <end position="832"/>
    </location>
</feature>
<evidence type="ECO:0000256" key="1">
    <source>
        <dbReference type="SAM" id="MobiDB-lite"/>
    </source>
</evidence>
<dbReference type="PANTHER" id="PTHR43615">
    <property type="entry name" value="PHOSPHOENOLPYRUVATE SYNTHASE-RELATED"/>
    <property type="match status" value="1"/>
</dbReference>
<organism evidence="4 5">
    <name type="scientific">Spelaeicoccus albus</name>
    <dbReference type="NCBI Taxonomy" id="1280376"/>
    <lineage>
        <taxon>Bacteria</taxon>
        <taxon>Bacillati</taxon>
        <taxon>Actinomycetota</taxon>
        <taxon>Actinomycetes</taxon>
        <taxon>Micrococcales</taxon>
        <taxon>Brevibacteriaceae</taxon>
        <taxon>Spelaeicoccus</taxon>
    </lineage>
</organism>
<feature type="compositionally biased region" description="Pro residues" evidence="1">
    <location>
        <begin position="677"/>
        <end position="686"/>
    </location>
</feature>
<dbReference type="AlphaFoldDB" id="A0A7Z0II96"/>
<dbReference type="InterPro" id="IPR036637">
    <property type="entry name" value="Phosphohistidine_dom_sf"/>
</dbReference>
<evidence type="ECO:0000259" key="2">
    <source>
        <dbReference type="Pfam" id="PF00391"/>
    </source>
</evidence>
<feature type="region of interest" description="Disordered" evidence="1">
    <location>
        <begin position="664"/>
        <end position="690"/>
    </location>
</feature>
<dbReference type="InterPro" id="IPR008279">
    <property type="entry name" value="PEP-util_enz_mobile_dom"/>
</dbReference>
<dbReference type="InterPro" id="IPR002192">
    <property type="entry name" value="PPDK_AMP/ATP-bd"/>
</dbReference>
<gene>
    <name evidence="4" type="ORF">BJY26_002517</name>
</gene>
<dbReference type="Proteomes" id="UP000539111">
    <property type="component" value="Unassembled WGS sequence"/>
</dbReference>
<dbReference type="RefSeq" id="WP_179428590.1">
    <property type="nucleotide sequence ID" value="NZ_JACBZP010000001.1"/>
</dbReference>
<dbReference type="Gene3D" id="3.30.470.20">
    <property type="entry name" value="ATP-grasp fold, B domain"/>
    <property type="match status" value="2"/>
</dbReference>
<dbReference type="SUPFAM" id="SSF56059">
    <property type="entry name" value="Glutathione synthetase ATP-binding domain-like"/>
    <property type="match status" value="1"/>
</dbReference>
<keyword evidence="4" id="KW-0418">Kinase</keyword>
<dbReference type="Gene3D" id="3.30.1490.20">
    <property type="entry name" value="ATP-grasp fold, A domain"/>
    <property type="match status" value="2"/>
</dbReference>